<proteinExistence type="predicted"/>
<evidence type="ECO:0000313" key="2">
    <source>
        <dbReference type="Proteomes" id="UP000299102"/>
    </source>
</evidence>
<reference evidence="1 2" key="1">
    <citation type="journal article" date="2019" name="Commun. Biol.">
        <title>The bagworm genome reveals a unique fibroin gene that provides high tensile strength.</title>
        <authorList>
            <person name="Kono N."/>
            <person name="Nakamura H."/>
            <person name="Ohtoshi R."/>
            <person name="Tomita M."/>
            <person name="Numata K."/>
            <person name="Arakawa K."/>
        </authorList>
    </citation>
    <scope>NUCLEOTIDE SEQUENCE [LARGE SCALE GENOMIC DNA]</scope>
</reference>
<dbReference type="AlphaFoldDB" id="A0A4C1UCH2"/>
<dbReference type="EMBL" id="BGZK01000158">
    <property type="protein sequence ID" value="GBP24145.1"/>
    <property type="molecule type" value="Genomic_DNA"/>
</dbReference>
<keyword evidence="2" id="KW-1185">Reference proteome</keyword>
<dbReference type="OrthoDB" id="193499at2759"/>
<accession>A0A4C1UCH2</accession>
<comment type="caution">
    <text evidence="1">The sequence shown here is derived from an EMBL/GenBank/DDBJ whole genome shotgun (WGS) entry which is preliminary data.</text>
</comment>
<evidence type="ECO:0000313" key="1">
    <source>
        <dbReference type="EMBL" id="GBP24145.1"/>
    </source>
</evidence>
<gene>
    <name evidence="1" type="ORF">EVAR_10368_1</name>
</gene>
<dbReference type="Proteomes" id="UP000299102">
    <property type="component" value="Unassembled WGS sequence"/>
</dbReference>
<sequence>MSKKFFDTAANHPNPLLQSAVSYEAPPHISSSEGHGMFFQTHPTSSPLRTIRRRRHPMPIGRDRRSPQSSNLLGLRTTANQQVASRVFWSVKVGHTPRTQINAKLNALQHVDTKGSVSEEKSREEKEQGRFFSGERAKMCLSTFEFDKESTAISKEFLPGFGPGSRIVSGGDKFPYQGIVSSRLDSDDEVRHLLRLVPRRGETRTREVCFGILNVCGGFDDEFDDVYKLMHNR</sequence>
<protein>
    <submittedName>
        <fullName evidence="1">Uncharacterized protein</fullName>
    </submittedName>
</protein>
<name>A0A4C1UCH2_EUMVA</name>
<organism evidence="1 2">
    <name type="scientific">Eumeta variegata</name>
    <name type="common">Bagworm moth</name>
    <name type="synonym">Eumeta japonica</name>
    <dbReference type="NCBI Taxonomy" id="151549"/>
    <lineage>
        <taxon>Eukaryota</taxon>
        <taxon>Metazoa</taxon>
        <taxon>Ecdysozoa</taxon>
        <taxon>Arthropoda</taxon>
        <taxon>Hexapoda</taxon>
        <taxon>Insecta</taxon>
        <taxon>Pterygota</taxon>
        <taxon>Neoptera</taxon>
        <taxon>Endopterygota</taxon>
        <taxon>Lepidoptera</taxon>
        <taxon>Glossata</taxon>
        <taxon>Ditrysia</taxon>
        <taxon>Tineoidea</taxon>
        <taxon>Psychidae</taxon>
        <taxon>Oiketicinae</taxon>
        <taxon>Eumeta</taxon>
    </lineage>
</organism>